<name>A0A6A2YXH8_HIBSY</name>
<evidence type="ECO:0000313" key="3">
    <source>
        <dbReference type="Proteomes" id="UP000436088"/>
    </source>
</evidence>
<reference evidence="2" key="1">
    <citation type="submission" date="2019-09" db="EMBL/GenBank/DDBJ databases">
        <title>Draft genome information of white flower Hibiscus syriacus.</title>
        <authorList>
            <person name="Kim Y.-M."/>
        </authorList>
    </citation>
    <scope>NUCLEOTIDE SEQUENCE [LARGE SCALE GENOMIC DNA]</scope>
    <source>
        <strain evidence="2">YM2019G1</strain>
    </source>
</reference>
<evidence type="ECO:0000313" key="2">
    <source>
        <dbReference type="EMBL" id="KAE8684261.1"/>
    </source>
</evidence>
<dbReference type="Gene3D" id="3.40.50.11320">
    <property type="match status" value="1"/>
</dbReference>
<dbReference type="InterPro" id="IPR001563">
    <property type="entry name" value="Peptidase_S10"/>
</dbReference>
<proteinExistence type="inferred from homology"/>
<evidence type="ECO:0000256" key="1">
    <source>
        <dbReference type="ARBA" id="ARBA00009431"/>
    </source>
</evidence>
<dbReference type="PANTHER" id="PTHR11439:SF467">
    <property type="entry name" value="INTEGRASE CATALYTIC DOMAIN-CONTAINING PROTEIN"/>
    <property type="match status" value="1"/>
</dbReference>
<organism evidence="2 3">
    <name type="scientific">Hibiscus syriacus</name>
    <name type="common">Rose of Sharon</name>
    <dbReference type="NCBI Taxonomy" id="106335"/>
    <lineage>
        <taxon>Eukaryota</taxon>
        <taxon>Viridiplantae</taxon>
        <taxon>Streptophyta</taxon>
        <taxon>Embryophyta</taxon>
        <taxon>Tracheophyta</taxon>
        <taxon>Spermatophyta</taxon>
        <taxon>Magnoliopsida</taxon>
        <taxon>eudicotyledons</taxon>
        <taxon>Gunneridae</taxon>
        <taxon>Pentapetalae</taxon>
        <taxon>rosids</taxon>
        <taxon>malvids</taxon>
        <taxon>Malvales</taxon>
        <taxon>Malvaceae</taxon>
        <taxon>Malvoideae</taxon>
        <taxon>Hibiscus</taxon>
    </lineage>
</organism>
<protein>
    <submittedName>
        <fullName evidence="2">Detected protein of confused Function</fullName>
    </submittedName>
</protein>
<dbReference type="GO" id="GO:0004185">
    <property type="term" value="F:serine-type carboxypeptidase activity"/>
    <property type="evidence" value="ECO:0007669"/>
    <property type="project" value="InterPro"/>
</dbReference>
<dbReference type="Gene3D" id="6.10.250.940">
    <property type="match status" value="1"/>
</dbReference>
<dbReference type="AlphaFoldDB" id="A0A6A2YXH8"/>
<comment type="similarity">
    <text evidence="1">Belongs to the peptidase S10 family.</text>
</comment>
<dbReference type="SUPFAM" id="SSF53474">
    <property type="entry name" value="alpha/beta-Hydrolases"/>
    <property type="match status" value="1"/>
</dbReference>
<gene>
    <name evidence="2" type="ORF">F3Y22_tig00111146pilonHSYRG00005</name>
</gene>
<dbReference type="Proteomes" id="UP000436088">
    <property type="component" value="Unassembled WGS sequence"/>
</dbReference>
<dbReference type="CDD" id="cd09272">
    <property type="entry name" value="RNase_HI_RT_Ty1"/>
    <property type="match status" value="1"/>
</dbReference>
<dbReference type="GO" id="GO:0006508">
    <property type="term" value="P:proteolysis"/>
    <property type="evidence" value="ECO:0007669"/>
    <property type="project" value="InterPro"/>
</dbReference>
<accession>A0A6A2YXH8</accession>
<keyword evidence="3" id="KW-1185">Reference proteome</keyword>
<dbReference type="InterPro" id="IPR029058">
    <property type="entry name" value="AB_hydrolase_fold"/>
</dbReference>
<dbReference type="Pfam" id="PF00450">
    <property type="entry name" value="Peptidase_S10"/>
    <property type="match status" value="1"/>
</dbReference>
<dbReference type="EMBL" id="VEPZ02001246">
    <property type="protein sequence ID" value="KAE8684261.1"/>
    <property type="molecule type" value="Genomic_DNA"/>
</dbReference>
<dbReference type="PANTHER" id="PTHR11439">
    <property type="entry name" value="GAG-POL-RELATED RETROTRANSPOSON"/>
    <property type="match status" value="1"/>
</dbReference>
<sequence length="474" mass="54223">MGNPIGVVERKRWPRLVWNGRTVMESVAEMDEEQCSVLGGERRFTGHFNKSYSVERRCPTRTVGGAASWCCWFLVQTVTSSSRRVKVYWIEWNDAVRTVSASVAEERGDGLFFGMRNWVEQSPKTEEERAHMVKVPYASAIRSLMYAMVCTRPDIAHAVGAVSRWRYDIDSYVDANLVENIDIRRSTTEYIYTLGGTAVSWVSQLQKIVALSTTEAEYVAVTEARKEMVWLQSFLEELGKKQENNVLYCDSQSAIYLAKNPTFHSRTKHIQLRYHFIQSLLEDGILKLEKISGAQNPADMLTKTVTTDKLNLPRLVMGQTCAAPRAQFYFNLPEVQKAFHGNRTSLSYSWKGCYSDKFKFNENDKNRDMLPALKRLLQQSVHITIFSGDVDALVPAVGTLQHLYKLAEDLNIKSTKEETWSYENKDGGRKYSFGDLLTFFIVKGGDHHVTFSQPSQALYIFTNFTINRIHNDKQ</sequence>
<comment type="caution">
    <text evidence="2">The sequence shown here is derived from an EMBL/GenBank/DDBJ whole genome shotgun (WGS) entry which is preliminary data.</text>
</comment>